<organism evidence="1">
    <name type="scientific">Leishmania guyanensis</name>
    <dbReference type="NCBI Taxonomy" id="5670"/>
    <lineage>
        <taxon>Eukaryota</taxon>
        <taxon>Discoba</taxon>
        <taxon>Euglenozoa</taxon>
        <taxon>Kinetoplastea</taxon>
        <taxon>Metakinetoplastina</taxon>
        <taxon>Trypanosomatida</taxon>
        <taxon>Trypanosomatidae</taxon>
        <taxon>Leishmaniinae</taxon>
        <taxon>Leishmania</taxon>
        <taxon>Leishmania guyanensis species complex</taxon>
    </lineage>
</organism>
<dbReference type="EMBL" id="CALQ01001357">
    <property type="protein sequence ID" value="CCM17662.1"/>
    <property type="molecule type" value="Genomic_DNA"/>
</dbReference>
<proteinExistence type="predicted"/>
<protein>
    <submittedName>
        <fullName evidence="1">Uncharacterized protein</fullName>
    </submittedName>
</protein>
<name>A0A1E1J249_LEIGU</name>
<reference evidence="1" key="1">
    <citation type="submission" date="2012-08" db="EMBL/GenBank/DDBJ databases">
        <title>Comparative genomics of metastatic and non-metastatic Leishmania guyanensis provides insights into polygenic factors involved in Leishmania RNA virus infection.</title>
        <authorList>
            <person name="Smith D."/>
            <person name="Hertz-Fowler C."/>
            <person name="Martin R."/>
            <person name="Dickens N."/>
            <person name="Fasel N."/>
            <person name="Falquet L."/>
            <person name="Beverley S."/>
            <person name="Zangger H."/>
            <person name="Calderon-Copete S."/>
            <person name="Mottram J."/>
            <person name="Xenarios I."/>
        </authorList>
    </citation>
    <scope>NUCLEOTIDE SEQUENCE</scope>
    <source>
        <strain evidence="1">MHOM/BR/75/M4147/SSU:IR2SAT-LUC</strain>
    </source>
</reference>
<accession>A0A1E1J249</accession>
<sequence length="110" mass="12027">MRPPTDVYSAIIHNQTLEKVTIMMTYSNMINNTVTQHSIAIAPGGMGVAKRRTFMRNGVEFAIAITAMHLKDSQTTLRAPFPGVNSPTADYKVDIVQKGHSLKFTTCASA</sequence>
<dbReference type="AlphaFoldDB" id="A0A1E1J249"/>
<gene>
    <name evidence="1" type="primary">LgM4147LRVhigh.30.01691.00110</name>
    <name evidence="1" type="ORF">BN36_3051600</name>
</gene>
<evidence type="ECO:0000313" key="1">
    <source>
        <dbReference type="EMBL" id="CCM17662.1"/>
    </source>
</evidence>